<evidence type="ECO:0000313" key="8">
    <source>
        <dbReference type="EMBL" id="PSL06113.1"/>
    </source>
</evidence>
<keyword evidence="3" id="KW-0443">Lipid metabolism</keyword>
<dbReference type="OrthoDB" id="8452484at2"/>
<dbReference type="Gene3D" id="3.90.226.10">
    <property type="entry name" value="2-enoyl-CoA Hydratase, Chain A, domain 1"/>
    <property type="match status" value="1"/>
</dbReference>
<dbReference type="Proteomes" id="UP000243528">
    <property type="component" value="Unassembled WGS sequence"/>
</dbReference>
<keyword evidence="4" id="KW-0456">Lyase</keyword>
<evidence type="ECO:0000256" key="5">
    <source>
        <dbReference type="ARBA" id="ARBA00023709"/>
    </source>
</evidence>
<sequence>MVNDRPLVRLDVDDGVGTIRLDRPPMNALNAAMQDGLAAAAGEAGERADVRAVVVYGGEKVFAAGADVKEMARWSYTDMVDRSSALQEAFTAIARIPKPTVAAVTGYALGGGCELALACDVRVAADDATLGQPEIQLGIIPGAGGTQRLARLVGPARAKDLIFTGRFVPAAQAQSIGLVEQVVPAEEVYPAARAWAERFVGGPAYALRAAKEAIDRGLETDLDTGLAIERQQFAGLFATADRTIGMRSFVENGPGHAEFEGR</sequence>
<dbReference type="CDD" id="cd06558">
    <property type="entry name" value="crotonase-like"/>
    <property type="match status" value="1"/>
</dbReference>
<dbReference type="SUPFAM" id="SSF52096">
    <property type="entry name" value="ClpP/crotonase"/>
    <property type="match status" value="1"/>
</dbReference>
<dbReference type="AlphaFoldDB" id="A0A2P8E9G5"/>
<dbReference type="InterPro" id="IPR029045">
    <property type="entry name" value="ClpP/crotonase-like_dom_sf"/>
</dbReference>
<dbReference type="InterPro" id="IPR014748">
    <property type="entry name" value="Enoyl-CoA_hydra_C"/>
</dbReference>
<dbReference type="GO" id="GO:0006635">
    <property type="term" value="P:fatty acid beta-oxidation"/>
    <property type="evidence" value="ECO:0007669"/>
    <property type="project" value="TreeGrafter"/>
</dbReference>
<comment type="caution">
    <text evidence="8">The sequence shown here is derived from an EMBL/GenBank/DDBJ whole genome shotgun (WGS) entry which is preliminary data.</text>
</comment>
<dbReference type="Gene3D" id="1.10.12.10">
    <property type="entry name" value="Lyase 2-enoyl-coa Hydratase, Chain A, domain 2"/>
    <property type="match status" value="1"/>
</dbReference>
<evidence type="ECO:0000256" key="7">
    <source>
        <dbReference type="RuleBase" id="RU003707"/>
    </source>
</evidence>
<dbReference type="InterPro" id="IPR018376">
    <property type="entry name" value="Enoyl-CoA_hyd/isom_CS"/>
</dbReference>
<reference evidence="8 9" key="1">
    <citation type="submission" date="2018-03" db="EMBL/GenBank/DDBJ databases">
        <title>Genomic Encyclopedia of Archaeal and Bacterial Type Strains, Phase II (KMG-II): from individual species to whole genera.</title>
        <authorList>
            <person name="Goeker M."/>
        </authorList>
    </citation>
    <scope>NUCLEOTIDE SEQUENCE [LARGE SCALE GENOMIC DNA]</scope>
    <source>
        <strain evidence="8 9">DSM 45211</strain>
    </source>
</reference>
<gene>
    <name evidence="8" type="ORF">CLV30_103268</name>
</gene>
<name>A0A2P8E9G5_9ACTN</name>
<comment type="catalytic activity">
    <reaction evidence="5">
        <text>a (3S)-3-hydroxyacyl-CoA = a (2E)-enoyl-CoA + H2O</text>
        <dbReference type="Rhea" id="RHEA:16105"/>
        <dbReference type="ChEBI" id="CHEBI:15377"/>
        <dbReference type="ChEBI" id="CHEBI:57318"/>
        <dbReference type="ChEBI" id="CHEBI:58856"/>
        <dbReference type="EC" id="4.2.1.17"/>
    </reaction>
</comment>
<accession>A0A2P8E9G5</accession>
<comment type="similarity">
    <text evidence="1 7">Belongs to the enoyl-CoA hydratase/isomerase family.</text>
</comment>
<dbReference type="EC" id="4.2.1.17" evidence="2"/>
<dbReference type="EMBL" id="PYGE01000003">
    <property type="protein sequence ID" value="PSL06113.1"/>
    <property type="molecule type" value="Genomic_DNA"/>
</dbReference>
<dbReference type="FunFam" id="1.10.12.10:FF:000001">
    <property type="entry name" value="Probable enoyl-CoA hydratase, mitochondrial"/>
    <property type="match status" value="1"/>
</dbReference>
<dbReference type="GO" id="GO:0004300">
    <property type="term" value="F:enoyl-CoA hydratase activity"/>
    <property type="evidence" value="ECO:0007669"/>
    <property type="project" value="UniProtKB-EC"/>
</dbReference>
<protein>
    <recommendedName>
        <fullName evidence="2">enoyl-CoA hydratase</fullName>
        <ecNumber evidence="2">4.2.1.17</ecNumber>
    </recommendedName>
</protein>
<proteinExistence type="inferred from homology"/>
<evidence type="ECO:0000256" key="2">
    <source>
        <dbReference type="ARBA" id="ARBA00012076"/>
    </source>
</evidence>
<evidence type="ECO:0000256" key="1">
    <source>
        <dbReference type="ARBA" id="ARBA00005254"/>
    </source>
</evidence>
<dbReference type="PANTHER" id="PTHR11941">
    <property type="entry name" value="ENOYL-COA HYDRATASE-RELATED"/>
    <property type="match status" value="1"/>
</dbReference>
<dbReference type="FunFam" id="3.90.226.10:FF:000009">
    <property type="entry name" value="Carnitinyl-CoA dehydratase"/>
    <property type="match status" value="1"/>
</dbReference>
<dbReference type="PANTHER" id="PTHR11941:SF169">
    <property type="entry name" value="(7AS)-7A-METHYL-1,5-DIOXO-2,3,5,6,7,7A-HEXAHYDRO-1H-INDENE-CARBOXYL-COA HYDROLASE"/>
    <property type="match status" value="1"/>
</dbReference>
<comment type="catalytic activity">
    <reaction evidence="6">
        <text>a 4-saturated-(3S)-3-hydroxyacyl-CoA = a (3E)-enoyl-CoA + H2O</text>
        <dbReference type="Rhea" id="RHEA:20724"/>
        <dbReference type="ChEBI" id="CHEBI:15377"/>
        <dbReference type="ChEBI" id="CHEBI:58521"/>
        <dbReference type="ChEBI" id="CHEBI:137480"/>
        <dbReference type="EC" id="4.2.1.17"/>
    </reaction>
</comment>
<evidence type="ECO:0000256" key="6">
    <source>
        <dbReference type="ARBA" id="ARBA00023717"/>
    </source>
</evidence>
<organism evidence="8 9">
    <name type="scientific">Haloactinopolyspora alba</name>
    <dbReference type="NCBI Taxonomy" id="648780"/>
    <lineage>
        <taxon>Bacteria</taxon>
        <taxon>Bacillati</taxon>
        <taxon>Actinomycetota</taxon>
        <taxon>Actinomycetes</taxon>
        <taxon>Jiangellales</taxon>
        <taxon>Jiangellaceae</taxon>
        <taxon>Haloactinopolyspora</taxon>
    </lineage>
</organism>
<evidence type="ECO:0000313" key="9">
    <source>
        <dbReference type="Proteomes" id="UP000243528"/>
    </source>
</evidence>
<dbReference type="PROSITE" id="PS00166">
    <property type="entry name" value="ENOYL_COA_HYDRATASE"/>
    <property type="match status" value="1"/>
</dbReference>
<dbReference type="InterPro" id="IPR001753">
    <property type="entry name" value="Enoyl-CoA_hydra/iso"/>
</dbReference>
<keyword evidence="9" id="KW-1185">Reference proteome</keyword>
<dbReference type="Pfam" id="PF00378">
    <property type="entry name" value="ECH_1"/>
    <property type="match status" value="1"/>
</dbReference>
<evidence type="ECO:0000256" key="4">
    <source>
        <dbReference type="ARBA" id="ARBA00023239"/>
    </source>
</evidence>
<evidence type="ECO:0000256" key="3">
    <source>
        <dbReference type="ARBA" id="ARBA00023098"/>
    </source>
</evidence>